<dbReference type="InterPro" id="IPR036691">
    <property type="entry name" value="Endo/exonu/phosph_ase_sf"/>
</dbReference>
<dbReference type="Proteomes" id="UP000663891">
    <property type="component" value="Unassembled WGS sequence"/>
</dbReference>
<evidence type="ECO:0000313" key="3">
    <source>
        <dbReference type="EMBL" id="CAF0735544.1"/>
    </source>
</evidence>
<reference evidence="3" key="1">
    <citation type="submission" date="2021-02" db="EMBL/GenBank/DDBJ databases">
        <authorList>
            <person name="Nowell W R."/>
        </authorList>
    </citation>
    <scope>NUCLEOTIDE SEQUENCE</scope>
</reference>
<dbReference type="InterPro" id="IPR029058">
    <property type="entry name" value="AB_hydrolase_fold"/>
</dbReference>
<evidence type="ECO:0000256" key="1">
    <source>
        <dbReference type="ARBA" id="ARBA00022801"/>
    </source>
</evidence>
<sequence length="696" mass="79177">MTVRVVTYNLLVPIYADDPEYYVKCQPQFLKTDYRWNLIQTELEKEINHNENTILCFQELSLTILPRLELFFRRLNYTLFYNLYGRHWDDFMGVGIAIPISMQLNTISYIKIGNHIRSICKTRENTWNQNQDASGESIETTSDPWETSMNRANTLIYLQVVIDGDEIGHLICINTETDEQIDITPDMKPYSIITMKTDYISRTLAYLISDKENGFQLFTRSMISTTFGPPNLIYQTSNFTENFAISYDGQLVVIETRDTEKGAGSNLVVFDTRNPEQHISTLDDGMDVNIVPKQFASLSNDTRLLAKSNRSGIYRPFIWNVSTNERINLASEQLGNEGDVTPLDWSSDGKLILLLHIHNATFQVYSYCIDDGILNRLIEQPSGVIFDAQFSPAGSIIVQWETSNMPLQIVSLNGKTGAFEQIMLKSLISDQIPASHLRRSVTFPSSDGQLIQGWLTLPVTNDNSGPLPTILDMHGGPEDVATNRFCPQTEVWVDHGFAHLSINYRGSITFGRTFQHKIYSNIGYWEIEDVVAARTWLIEQGIAQANVIFLTGWSYGGYLTLLALGKQPDLWAGGMAGIAIADWTVQYEDSAERLRGYQKTLFGGTPEEKPELYTTASPITYVEQIIAPVLIIQACNDTRCPIRPMKNYEAKMRQYNKNCEIEWFDGGHSLNNVEQSISHEERMLHWVQRVLNTNKT</sequence>
<dbReference type="PANTHER" id="PTHR42776:SF27">
    <property type="entry name" value="DIPEPTIDYL PEPTIDASE FAMILY MEMBER 6"/>
    <property type="match status" value="1"/>
</dbReference>
<dbReference type="InterPro" id="IPR015943">
    <property type="entry name" value="WD40/YVTN_repeat-like_dom_sf"/>
</dbReference>
<dbReference type="GO" id="GO:0006508">
    <property type="term" value="P:proteolysis"/>
    <property type="evidence" value="ECO:0007669"/>
    <property type="project" value="InterPro"/>
</dbReference>
<name>A0A813NIC1_9BILA</name>
<dbReference type="EMBL" id="CAJNON010000002">
    <property type="protein sequence ID" value="CAF0735544.1"/>
    <property type="molecule type" value="Genomic_DNA"/>
</dbReference>
<dbReference type="GO" id="GO:0004252">
    <property type="term" value="F:serine-type endopeptidase activity"/>
    <property type="evidence" value="ECO:0007669"/>
    <property type="project" value="InterPro"/>
</dbReference>
<evidence type="ECO:0000313" key="4">
    <source>
        <dbReference type="Proteomes" id="UP000663891"/>
    </source>
</evidence>
<dbReference type="SUPFAM" id="SSF82171">
    <property type="entry name" value="DPP6 N-terminal domain-like"/>
    <property type="match status" value="1"/>
</dbReference>
<accession>A0A813NIC1</accession>
<dbReference type="SUPFAM" id="SSF56219">
    <property type="entry name" value="DNase I-like"/>
    <property type="match status" value="1"/>
</dbReference>
<evidence type="ECO:0000259" key="2">
    <source>
        <dbReference type="Pfam" id="PF00326"/>
    </source>
</evidence>
<dbReference type="PROSITE" id="PS00708">
    <property type="entry name" value="PRO_ENDOPEP_SER"/>
    <property type="match status" value="1"/>
</dbReference>
<dbReference type="SUPFAM" id="SSF53474">
    <property type="entry name" value="alpha/beta-Hydrolases"/>
    <property type="match status" value="1"/>
</dbReference>
<dbReference type="InterPro" id="IPR001375">
    <property type="entry name" value="Peptidase_S9_cat"/>
</dbReference>
<keyword evidence="1" id="KW-0378">Hydrolase</keyword>
<dbReference type="Gene3D" id="2.130.10.10">
    <property type="entry name" value="YVTN repeat-like/Quinoprotein amine dehydrogenase"/>
    <property type="match status" value="1"/>
</dbReference>
<protein>
    <recommendedName>
        <fullName evidence="2">Peptidase S9 prolyl oligopeptidase catalytic domain-containing protein</fullName>
    </recommendedName>
</protein>
<gene>
    <name evidence="3" type="ORF">VCS650_LOCUS299</name>
</gene>
<dbReference type="InterPro" id="IPR002471">
    <property type="entry name" value="Pept_S9_AS"/>
</dbReference>
<dbReference type="Gene3D" id="3.60.10.10">
    <property type="entry name" value="Endonuclease/exonuclease/phosphatase"/>
    <property type="match status" value="1"/>
</dbReference>
<proteinExistence type="predicted"/>
<feature type="domain" description="Peptidase S9 prolyl oligopeptidase catalytic" evidence="2">
    <location>
        <begin position="488"/>
        <end position="692"/>
    </location>
</feature>
<dbReference type="Pfam" id="PF00326">
    <property type="entry name" value="Peptidase_S9"/>
    <property type="match status" value="1"/>
</dbReference>
<comment type="caution">
    <text evidence="3">The sequence shown here is derived from an EMBL/GenBank/DDBJ whole genome shotgun (WGS) entry which is preliminary data.</text>
</comment>
<dbReference type="AlphaFoldDB" id="A0A813NIC1"/>
<organism evidence="3 4">
    <name type="scientific">Adineta steineri</name>
    <dbReference type="NCBI Taxonomy" id="433720"/>
    <lineage>
        <taxon>Eukaryota</taxon>
        <taxon>Metazoa</taxon>
        <taxon>Spiralia</taxon>
        <taxon>Gnathifera</taxon>
        <taxon>Rotifera</taxon>
        <taxon>Eurotatoria</taxon>
        <taxon>Bdelloidea</taxon>
        <taxon>Adinetida</taxon>
        <taxon>Adinetidae</taxon>
        <taxon>Adineta</taxon>
    </lineage>
</organism>
<dbReference type="OrthoDB" id="416344at2759"/>
<dbReference type="PANTHER" id="PTHR42776">
    <property type="entry name" value="SERINE PEPTIDASE S9 FAMILY MEMBER"/>
    <property type="match status" value="1"/>
</dbReference>
<dbReference type="Gene3D" id="3.40.50.1820">
    <property type="entry name" value="alpha/beta hydrolase"/>
    <property type="match status" value="1"/>
</dbReference>